<keyword evidence="4" id="KW-1185">Reference proteome</keyword>
<sequence>MNDPELQAGWAEDVKWGGFRALLTVDGGQAVLRSRHGTDLAPAFPDITDPALRQLPDATALDGELFTWEADGAGADRVRAVAEPVAPPRRRHTTDDDPPRTPLDRPHVLRLPC</sequence>
<dbReference type="GO" id="GO:0006281">
    <property type="term" value="P:DNA repair"/>
    <property type="evidence" value="ECO:0007669"/>
    <property type="project" value="InterPro"/>
</dbReference>
<dbReference type="GO" id="GO:0006310">
    <property type="term" value="P:DNA recombination"/>
    <property type="evidence" value="ECO:0007669"/>
    <property type="project" value="InterPro"/>
</dbReference>
<dbReference type="GO" id="GO:0005524">
    <property type="term" value="F:ATP binding"/>
    <property type="evidence" value="ECO:0007669"/>
    <property type="project" value="InterPro"/>
</dbReference>
<dbReference type="Proteomes" id="UP000483802">
    <property type="component" value="Unassembled WGS sequence"/>
</dbReference>
<organism evidence="3 4">
    <name type="scientific">Streptomyces typhae</name>
    <dbReference type="NCBI Taxonomy" id="2681492"/>
    <lineage>
        <taxon>Bacteria</taxon>
        <taxon>Bacillati</taxon>
        <taxon>Actinomycetota</taxon>
        <taxon>Actinomycetes</taxon>
        <taxon>Kitasatosporales</taxon>
        <taxon>Streptomycetaceae</taxon>
        <taxon>Streptomyces</taxon>
    </lineage>
</organism>
<gene>
    <name evidence="3" type="ORF">GPA10_37020</name>
</gene>
<dbReference type="InterPro" id="IPR012310">
    <property type="entry name" value="DNA_ligase_ATP-dep_cent"/>
</dbReference>
<evidence type="ECO:0000313" key="4">
    <source>
        <dbReference type="Proteomes" id="UP000483802"/>
    </source>
</evidence>
<feature type="region of interest" description="Disordered" evidence="1">
    <location>
        <begin position="81"/>
        <end position="113"/>
    </location>
</feature>
<dbReference type="Gene3D" id="3.30.1490.70">
    <property type="match status" value="1"/>
</dbReference>
<protein>
    <recommendedName>
        <fullName evidence="2">ATP-dependent DNA ligase family profile domain-containing protein</fullName>
    </recommendedName>
</protein>
<dbReference type="Gene3D" id="3.30.470.30">
    <property type="entry name" value="DNA ligase/mRNA capping enzyme"/>
    <property type="match status" value="1"/>
</dbReference>
<dbReference type="EMBL" id="WPNZ01000031">
    <property type="protein sequence ID" value="MVO90209.1"/>
    <property type="molecule type" value="Genomic_DNA"/>
</dbReference>
<dbReference type="RefSeq" id="WP_157169239.1">
    <property type="nucleotide sequence ID" value="NZ_WPNZ01000031.1"/>
</dbReference>
<reference evidence="3 4" key="1">
    <citation type="submission" date="2019-11" db="EMBL/GenBank/DDBJ databases">
        <title>Streptomyces typhae sp. nov., a novel endophytic actinomycete isolated from the root of cattail pollen (Typha angustifolia L.).</title>
        <authorList>
            <person name="Peng C."/>
        </authorList>
    </citation>
    <scope>NUCLEOTIDE SEQUENCE [LARGE SCALE GENOMIC DNA]</scope>
    <source>
        <strain evidence="4">p1417</strain>
    </source>
</reference>
<accession>A0A6L6XA98</accession>
<name>A0A6L6XA98_9ACTN</name>
<dbReference type="SUPFAM" id="SSF56091">
    <property type="entry name" value="DNA ligase/mRNA capping enzyme, catalytic domain"/>
    <property type="match status" value="1"/>
</dbReference>
<feature type="domain" description="ATP-dependent DNA ligase family profile" evidence="2">
    <location>
        <begin position="11"/>
        <end position="71"/>
    </location>
</feature>
<evidence type="ECO:0000256" key="1">
    <source>
        <dbReference type="SAM" id="MobiDB-lite"/>
    </source>
</evidence>
<evidence type="ECO:0000259" key="2">
    <source>
        <dbReference type="Pfam" id="PF01068"/>
    </source>
</evidence>
<dbReference type="Pfam" id="PF01068">
    <property type="entry name" value="DNA_ligase_A_M"/>
    <property type="match status" value="1"/>
</dbReference>
<dbReference type="AlphaFoldDB" id="A0A6L6XA98"/>
<dbReference type="GO" id="GO:0003910">
    <property type="term" value="F:DNA ligase (ATP) activity"/>
    <property type="evidence" value="ECO:0007669"/>
    <property type="project" value="InterPro"/>
</dbReference>
<comment type="caution">
    <text evidence="3">The sequence shown here is derived from an EMBL/GenBank/DDBJ whole genome shotgun (WGS) entry which is preliminary data.</text>
</comment>
<feature type="compositionally biased region" description="Basic and acidic residues" evidence="1">
    <location>
        <begin position="93"/>
        <end position="107"/>
    </location>
</feature>
<proteinExistence type="predicted"/>
<evidence type="ECO:0000313" key="3">
    <source>
        <dbReference type="EMBL" id="MVO90209.1"/>
    </source>
</evidence>